<evidence type="ECO:0000256" key="3">
    <source>
        <dbReference type="ARBA" id="ARBA00010912"/>
    </source>
</evidence>
<feature type="binding site" evidence="13">
    <location>
        <position position="110"/>
    </location>
    <ligand>
        <name>Mg(2+)</name>
        <dbReference type="ChEBI" id="CHEBI:18420"/>
        <label>1</label>
        <note>catalytic</note>
    </ligand>
</feature>
<evidence type="ECO:0000313" key="19">
    <source>
        <dbReference type="EMBL" id="GJQ09238.1"/>
    </source>
</evidence>
<dbReference type="InterPro" id="IPR043519">
    <property type="entry name" value="NT_sf"/>
</dbReference>
<evidence type="ECO:0000256" key="15">
    <source>
        <dbReference type="SAM" id="MobiDB-lite"/>
    </source>
</evidence>
<organism evidence="19 20">
    <name type="scientific">Galdieria partita</name>
    <dbReference type="NCBI Taxonomy" id="83374"/>
    <lineage>
        <taxon>Eukaryota</taxon>
        <taxon>Rhodophyta</taxon>
        <taxon>Bangiophyceae</taxon>
        <taxon>Galdieriales</taxon>
        <taxon>Galdieriaceae</taxon>
        <taxon>Galdieria</taxon>
    </lineage>
</organism>
<evidence type="ECO:0000256" key="6">
    <source>
        <dbReference type="ARBA" id="ARBA00022723"/>
    </source>
</evidence>
<keyword evidence="20" id="KW-1185">Reference proteome</keyword>
<dbReference type="PIRSF" id="PIRSF018425">
    <property type="entry name" value="PolyA_polymerase"/>
    <property type="match status" value="1"/>
</dbReference>
<dbReference type="Gene3D" id="1.10.1410.10">
    <property type="match status" value="1"/>
</dbReference>
<feature type="domain" description="Poly(A) polymerase central" evidence="17">
    <location>
        <begin position="228"/>
        <end position="367"/>
    </location>
</feature>
<feature type="binding site" evidence="12">
    <location>
        <begin position="255"/>
        <end position="256"/>
    </location>
    <ligand>
        <name>ATP</name>
        <dbReference type="ChEBI" id="CHEBI:30616"/>
    </ligand>
</feature>
<evidence type="ECO:0000256" key="11">
    <source>
        <dbReference type="PIRNR" id="PIRNR018425"/>
    </source>
</evidence>
<dbReference type="EC" id="2.7.7.19" evidence="11"/>
<dbReference type="EMBL" id="BQMJ01000007">
    <property type="protein sequence ID" value="GJQ09238.1"/>
    <property type="molecule type" value="Genomic_DNA"/>
</dbReference>
<dbReference type="InterPro" id="IPR014492">
    <property type="entry name" value="PolyA_polymerase"/>
</dbReference>
<evidence type="ECO:0000256" key="12">
    <source>
        <dbReference type="PIRSR" id="PIRSR018425-1"/>
    </source>
</evidence>
<comment type="cofactor">
    <cofactor evidence="1">
        <name>Mn(2+)</name>
        <dbReference type="ChEBI" id="CHEBI:29035"/>
    </cofactor>
</comment>
<evidence type="ECO:0000256" key="13">
    <source>
        <dbReference type="PIRSR" id="PIRSR018425-2"/>
    </source>
</evidence>
<evidence type="ECO:0000256" key="5">
    <source>
        <dbReference type="ARBA" id="ARBA00022679"/>
    </source>
</evidence>
<dbReference type="PANTHER" id="PTHR10682:SF10">
    <property type="entry name" value="POLYNUCLEOTIDE ADENYLYLTRANSFERASE"/>
    <property type="match status" value="1"/>
</dbReference>
<dbReference type="GO" id="GO:1990817">
    <property type="term" value="F:poly(A) RNA polymerase activity"/>
    <property type="evidence" value="ECO:0007669"/>
    <property type="project" value="UniProtKB-UniRule"/>
</dbReference>
<dbReference type="OrthoDB" id="412748at2759"/>
<comment type="catalytic activity">
    <reaction evidence="11">
        <text>RNA(n) + ATP = RNA(n)-3'-adenine ribonucleotide + diphosphate</text>
        <dbReference type="Rhea" id="RHEA:11332"/>
        <dbReference type="Rhea" id="RHEA-COMP:14527"/>
        <dbReference type="Rhea" id="RHEA-COMP:17347"/>
        <dbReference type="ChEBI" id="CHEBI:30616"/>
        <dbReference type="ChEBI" id="CHEBI:33019"/>
        <dbReference type="ChEBI" id="CHEBI:140395"/>
        <dbReference type="ChEBI" id="CHEBI:173115"/>
        <dbReference type="EC" id="2.7.7.19"/>
    </reaction>
</comment>
<dbReference type="GO" id="GO:0005634">
    <property type="term" value="C:nucleus"/>
    <property type="evidence" value="ECO:0007669"/>
    <property type="project" value="UniProtKB-SubCell"/>
</dbReference>
<name>A0A9C7PRC2_9RHOD</name>
<feature type="binding site" evidence="13">
    <location>
        <position position="110"/>
    </location>
    <ligand>
        <name>Mg(2+)</name>
        <dbReference type="ChEBI" id="CHEBI:18420"/>
        <label>2</label>
        <note>catalytic</note>
    </ligand>
</feature>
<dbReference type="InterPro" id="IPR011068">
    <property type="entry name" value="NuclTrfase_I-like_C"/>
</dbReference>
<reference evidence="19" key="2">
    <citation type="submission" date="2022-01" db="EMBL/GenBank/DDBJ databases">
        <authorList>
            <person name="Hirooka S."/>
            <person name="Miyagishima S.Y."/>
        </authorList>
    </citation>
    <scope>NUCLEOTIDE SEQUENCE</scope>
    <source>
        <strain evidence="19">NBRC 102759</strain>
    </source>
</reference>
<keyword evidence="5 11" id="KW-0808">Transferase</keyword>
<evidence type="ECO:0000256" key="2">
    <source>
        <dbReference type="ARBA" id="ARBA00004123"/>
    </source>
</evidence>
<feature type="domain" description="Poly(A) polymerase RNA-binding" evidence="16">
    <location>
        <begin position="411"/>
        <end position="467"/>
    </location>
</feature>
<evidence type="ECO:0000259" key="17">
    <source>
        <dbReference type="Pfam" id="PF04928"/>
    </source>
</evidence>
<dbReference type="SUPFAM" id="SSF55003">
    <property type="entry name" value="PAP/Archaeal CCA-adding enzyme, C-terminal domain"/>
    <property type="match status" value="1"/>
</dbReference>
<feature type="coiled-coil region" evidence="14">
    <location>
        <begin position="37"/>
        <end position="69"/>
    </location>
</feature>
<keyword evidence="6 13" id="KW-0479">Metal-binding</keyword>
<dbReference type="Gene3D" id="3.30.460.10">
    <property type="entry name" value="Beta Polymerase, domain 2"/>
    <property type="match status" value="1"/>
</dbReference>
<evidence type="ECO:0000256" key="8">
    <source>
        <dbReference type="ARBA" id="ARBA00022840"/>
    </source>
</evidence>
<dbReference type="SUPFAM" id="SSF81301">
    <property type="entry name" value="Nucleotidyltransferase"/>
    <property type="match status" value="1"/>
</dbReference>
<dbReference type="FunFam" id="3.30.460.10:FF:000002">
    <property type="entry name" value="Poly(A) polymerase alpha, putative"/>
    <property type="match status" value="1"/>
</dbReference>
<reference evidence="19" key="1">
    <citation type="journal article" date="2022" name="Proc. Natl. Acad. Sci. U.S.A.">
        <title>Life cycle and functional genomics of the unicellular red alga Galdieria for elucidating algal and plant evolution and industrial use.</title>
        <authorList>
            <person name="Hirooka S."/>
            <person name="Itabashi T."/>
            <person name="Ichinose T.M."/>
            <person name="Onuma R."/>
            <person name="Fujiwara T."/>
            <person name="Yamashita S."/>
            <person name="Jong L.W."/>
            <person name="Tomita R."/>
            <person name="Iwane A.H."/>
            <person name="Miyagishima S.Y."/>
        </authorList>
    </citation>
    <scope>NUCLEOTIDE SEQUENCE</scope>
    <source>
        <strain evidence="19">NBRC 102759</strain>
    </source>
</reference>
<dbReference type="Pfam" id="PF04928">
    <property type="entry name" value="PAP_central"/>
    <property type="match status" value="1"/>
</dbReference>
<dbReference type="GO" id="GO:0005524">
    <property type="term" value="F:ATP binding"/>
    <property type="evidence" value="ECO:0007669"/>
    <property type="project" value="UniProtKB-UniRule"/>
</dbReference>
<evidence type="ECO:0000256" key="14">
    <source>
        <dbReference type="SAM" id="Coils"/>
    </source>
</evidence>
<dbReference type="AlphaFoldDB" id="A0A9C7PRC2"/>
<dbReference type="GO" id="GO:0046872">
    <property type="term" value="F:metal ion binding"/>
    <property type="evidence" value="ECO:0007669"/>
    <property type="project" value="UniProtKB-KW"/>
</dbReference>
<evidence type="ECO:0000256" key="10">
    <source>
        <dbReference type="ARBA" id="ARBA00023242"/>
    </source>
</evidence>
<feature type="binding site" evidence="12">
    <location>
        <position position="246"/>
    </location>
    <ligand>
        <name>ATP</name>
        <dbReference type="ChEBI" id="CHEBI:30616"/>
    </ligand>
</feature>
<accession>A0A9C7PRC2</accession>
<evidence type="ECO:0000256" key="9">
    <source>
        <dbReference type="ARBA" id="ARBA00022842"/>
    </source>
</evidence>
<comment type="subcellular location">
    <subcellularLocation>
        <location evidence="2 11">Nucleus</location>
    </subcellularLocation>
</comment>
<feature type="binding site" evidence="12">
    <location>
        <position position="237"/>
    </location>
    <ligand>
        <name>ATP</name>
        <dbReference type="ChEBI" id="CHEBI:30616"/>
    </ligand>
</feature>
<dbReference type="InterPro" id="IPR007010">
    <property type="entry name" value="PolA_pol_RNA-bd_dom"/>
</dbReference>
<protein>
    <recommendedName>
        <fullName evidence="11">Poly(A) polymerase</fullName>
        <ecNumber evidence="11">2.7.7.19</ecNumber>
    </recommendedName>
</protein>
<dbReference type="PANTHER" id="PTHR10682">
    <property type="entry name" value="POLY A POLYMERASE"/>
    <property type="match status" value="1"/>
</dbReference>
<dbReference type="Gene3D" id="3.30.70.590">
    <property type="entry name" value="Poly(A) polymerase predicted RNA binding domain"/>
    <property type="match status" value="2"/>
</dbReference>
<feature type="domain" description="Poly(A) polymerase nucleotidyltransferase" evidence="18">
    <location>
        <begin position="16"/>
        <end position="223"/>
    </location>
</feature>
<dbReference type="InterPro" id="IPR007012">
    <property type="entry name" value="PolA_pol_cen_dom"/>
</dbReference>
<dbReference type="SUPFAM" id="SSF81631">
    <property type="entry name" value="PAP/OAS1 substrate-binding domain"/>
    <property type="match status" value="1"/>
</dbReference>
<keyword evidence="8 11" id="KW-0067">ATP-binding</keyword>
<dbReference type="CDD" id="cd05402">
    <property type="entry name" value="NT_PAP_TUTase"/>
    <property type="match status" value="1"/>
</dbReference>
<dbReference type="GO" id="GO:0031123">
    <property type="term" value="P:RNA 3'-end processing"/>
    <property type="evidence" value="ECO:0007669"/>
    <property type="project" value="InterPro"/>
</dbReference>
<dbReference type="InterPro" id="IPR048840">
    <property type="entry name" value="PolA_pol_NTPase"/>
</dbReference>
<gene>
    <name evidence="19" type="ORF">GpartN1_g1029.t1</name>
</gene>
<dbReference type="GO" id="GO:0006397">
    <property type="term" value="P:mRNA processing"/>
    <property type="evidence" value="ECO:0007669"/>
    <property type="project" value="UniProtKB-KW"/>
</dbReference>
<feature type="binding site" evidence="13">
    <location>
        <position position="108"/>
    </location>
    <ligand>
        <name>Mg(2+)</name>
        <dbReference type="ChEBI" id="CHEBI:18420"/>
        <label>2</label>
        <note>catalytic</note>
    </ligand>
</feature>
<keyword evidence="10 11" id="KW-0539">Nucleus</keyword>
<dbReference type="Pfam" id="PF04926">
    <property type="entry name" value="PAP_RNA-bind"/>
    <property type="match status" value="2"/>
</dbReference>
<evidence type="ECO:0000256" key="1">
    <source>
        <dbReference type="ARBA" id="ARBA00001936"/>
    </source>
</evidence>
<proteinExistence type="inferred from homology"/>
<keyword evidence="9 13" id="KW-0460">Magnesium</keyword>
<feature type="binding site" evidence="13">
    <location>
        <position position="176"/>
    </location>
    <ligand>
        <name>Mg(2+)</name>
        <dbReference type="ChEBI" id="CHEBI:18420"/>
        <label>2</label>
        <note>catalytic</note>
    </ligand>
</feature>
<evidence type="ECO:0000256" key="4">
    <source>
        <dbReference type="ARBA" id="ARBA00022664"/>
    </source>
</evidence>
<feature type="domain" description="Poly(A) polymerase RNA-binding" evidence="16">
    <location>
        <begin position="472"/>
        <end position="547"/>
    </location>
</feature>
<comment type="cofactor">
    <cofactor evidence="13">
        <name>Mg(2+)</name>
        <dbReference type="ChEBI" id="CHEBI:18420"/>
    </cofactor>
    <text evidence="13">Binds 2 magnesium ions. Also active with manganese.</text>
</comment>
<dbReference type="GO" id="GO:0003723">
    <property type="term" value="F:RNA binding"/>
    <property type="evidence" value="ECO:0007669"/>
    <property type="project" value="UniProtKB-UniRule"/>
</dbReference>
<comment type="similarity">
    <text evidence="3 11">Belongs to the poly(A) polymerase family.</text>
</comment>
<comment type="function">
    <text evidence="11">Polymerase that creates the 3'-poly(A) tail of mRNA's.</text>
</comment>
<keyword evidence="14" id="KW-0175">Coiled coil</keyword>
<evidence type="ECO:0000256" key="7">
    <source>
        <dbReference type="ARBA" id="ARBA00022741"/>
    </source>
</evidence>
<dbReference type="Proteomes" id="UP001061958">
    <property type="component" value="Unassembled WGS sequence"/>
</dbReference>
<evidence type="ECO:0000259" key="16">
    <source>
        <dbReference type="Pfam" id="PF04926"/>
    </source>
</evidence>
<evidence type="ECO:0000259" key="18">
    <source>
        <dbReference type="Pfam" id="PF20750"/>
    </source>
</evidence>
<feature type="binding site" evidence="13">
    <location>
        <position position="108"/>
    </location>
    <ligand>
        <name>Mg(2+)</name>
        <dbReference type="ChEBI" id="CHEBI:18420"/>
        <label>1</label>
        <note>catalytic</note>
    </ligand>
</feature>
<feature type="binding site" evidence="12">
    <location>
        <begin position="95"/>
        <end position="97"/>
    </location>
    <ligand>
        <name>ATP</name>
        <dbReference type="ChEBI" id="CHEBI:30616"/>
    </ligand>
</feature>
<keyword evidence="7 11" id="KW-0547">Nucleotide-binding</keyword>
<evidence type="ECO:0000313" key="20">
    <source>
        <dbReference type="Proteomes" id="UP001061958"/>
    </source>
</evidence>
<feature type="binding site" evidence="12">
    <location>
        <position position="176"/>
    </location>
    <ligand>
        <name>ATP</name>
        <dbReference type="ChEBI" id="CHEBI:30616"/>
    </ligand>
</feature>
<dbReference type="FunFam" id="1.10.1410.10:FF:000001">
    <property type="entry name" value="Putative poly(A) polymerase gamma"/>
    <property type="match status" value="1"/>
</dbReference>
<feature type="binding site" evidence="12">
    <location>
        <begin position="108"/>
        <end position="110"/>
    </location>
    <ligand>
        <name>ATP</name>
        <dbReference type="ChEBI" id="CHEBI:30616"/>
    </ligand>
</feature>
<comment type="caution">
    <text evidence="19">The sequence shown here is derived from an EMBL/GenBank/DDBJ whole genome shotgun (WGS) entry which is preliminary data.</text>
</comment>
<sequence length="584" mass="66937">MGSEDKFGTRTGGYKGVTEPISTATPTPQDYRLSRELEEFLHNNNLYENNKEAQRREQVLAELHQLINEWVRRVSRSQGIAEEIVNETDAKLFTFGSYRLGVNPPNADIDTLCIVPRYIERNRDVFGIPSENGSVPDEENVLVNIFKTHPKVEDVVPVFDAHVPVVKFKFAGVEIDLLCARLQFSRLPERLDILDDSILRNVDDETQRSVNGVRVTDAILRLVPNVETFRTTLRAVKFWAKKRGIYSNVLGFLGGVSWAILVARICQLYPNAAPNVILSRFFRVYSQWKWPNPVLLTSISPGKPSCGFKVWNPAVFPADRKHLMPVITPAYPSMNSTHNVSRTTLRIIQEEIHRGLEITDKILNHSNGSRKTMSTENIDSDQATQVEYSEEANLVKESEVITWSMLFERTEFFSKFKNYLQINIISGTAENQRKWHGFVESKLRVLILKLEILSHTLIYPYPIPYTRPGVQFCESFFIGLSFSLPKLPNQNGSKERKIDMSGPVSEWVNYILSWPFRTSDMEVTVEHVKRKFLPDYVFKDENHRSRKRKSGVVYLDEIVGAKERKLEDVDVADDESKVMESASC</sequence>
<dbReference type="Pfam" id="PF20750">
    <property type="entry name" value="PAP_NTPase"/>
    <property type="match status" value="1"/>
</dbReference>
<feature type="region of interest" description="Disordered" evidence="15">
    <location>
        <begin position="1"/>
        <end position="29"/>
    </location>
</feature>
<keyword evidence="4 11" id="KW-0507">mRNA processing</keyword>